<gene>
    <name evidence="2" type="ORF">ACFSW4_03160</name>
</gene>
<evidence type="ECO:0000313" key="2">
    <source>
        <dbReference type="EMBL" id="MFD2637875.1"/>
    </source>
</evidence>
<dbReference type="PANTHER" id="PTHR43265:SF1">
    <property type="entry name" value="ESTERASE ESTD"/>
    <property type="match status" value="1"/>
</dbReference>
<feature type="signal peptide" evidence="1">
    <location>
        <begin position="1"/>
        <end position="17"/>
    </location>
</feature>
<comment type="caution">
    <text evidence="2">The sequence shown here is derived from an EMBL/GenBank/DDBJ whole genome shotgun (WGS) entry which is preliminary data.</text>
</comment>
<evidence type="ECO:0000313" key="3">
    <source>
        <dbReference type="Proteomes" id="UP001597452"/>
    </source>
</evidence>
<keyword evidence="1" id="KW-0732">Signal</keyword>
<sequence length="432" mass="47612">MKKALCLIVLFSLWMLAACSDDQEGAPVEDQLVGTWNGAIEVEEQPLNIIIEFDHKEKFTGNISIPIQNLNEFSLTHLKFDGENISFEVPLPNQEVKFEGVLENEDLIEGTFTQEGQEFPFHLERGQLAGQTGERSEPEDLLSVETEHGELKGELLTPEGEGPYPVALIIPGSGPTSRDGNSKGIPGKNNSLKLVAESLAENGIASIRYSKRGVRENEEAVIPESELRFKDFVNDAKAWLNMMHGDERFSEVSVIGHSQGSLVGMLAAQEAGADYFVSVAGAGKPIGEVILDQIEGQVSEKQLNESKNVLNKLEQGKTVEDVSPKLYSLFAPELQPFLISWMNYDPAEEIKKLNMPVLIVQGTHDVQISVENADRLANANLDAEELVIEEMNHVLKEAPEDRSSNMSTYANPDLPLAEGLMDGILNFLKKDK</sequence>
<dbReference type="Proteomes" id="UP001597452">
    <property type="component" value="Unassembled WGS sequence"/>
</dbReference>
<protein>
    <submittedName>
        <fullName evidence="2">Alpha/beta hydrolase</fullName>
    </submittedName>
</protein>
<dbReference type="PROSITE" id="PS51257">
    <property type="entry name" value="PROKAR_LIPOPROTEIN"/>
    <property type="match status" value="1"/>
</dbReference>
<dbReference type="PANTHER" id="PTHR43265">
    <property type="entry name" value="ESTERASE ESTD"/>
    <property type="match status" value="1"/>
</dbReference>
<dbReference type="EMBL" id="JBHUMZ010000011">
    <property type="protein sequence ID" value="MFD2637875.1"/>
    <property type="molecule type" value="Genomic_DNA"/>
</dbReference>
<keyword evidence="3" id="KW-1185">Reference proteome</keyword>
<dbReference type="InterPro" id="IPR029058">
    <property type="entry name" value="AB_hydrolase_fold"/>
</dbReference>
<dbReference type="Gene3D" id="3.40.50.1820">
    <property type="entry name" value="alpha/beta hydrolase"/>
    <property type="match status" value="1"/>
</dbReference>
<dbReference type="RefSeq" id="WP_054752116.1">
    <property type="nucleotide sequence ID" value="NZ_JBHUMZ010000011.1"/>
</dbReference>
<keyword evidence="2" id="KW-0378">Hydrolase</keyword>
<feature type="chain" id="PRO_5046558963" evidence="1">
    <location>
        <begin position="18"/>
        <end position="432"/>
    </location>
</feature>
<reference evidence="3" key="1">
    <citation type="journal article" date="2019" name="Int. J. Syst. Evol. Microbiol.">
        <title>The Global Catalogue of Microorganisms (GCM) 10K type strain sequencing project: providing services to taxonomists for standard genome sequencing and annotation.</title>
        <authorList>
            <consortium name="The Broad Institute Genomics Platform"/>
            <consortium name="The Broad Institute Genome Sequencing Center for Infectious Disease"/>
            <person name="Wu L."/>
            <person name="Ma J."/>
        </authorList>
    </citation>
    <scope>NUCLEOTIDE SEQUENCE [LARGE SCALE GENOMIC DNA]</scope>
    <source>
        <strain evidence="3">TISTR 1571</strain>
    </source>
</reference>
<accession>A0ABW5Q847</accession>
<evidence type="ECO:0000256" key="1">
    <source>
        <dbReference type="SAM" id="SignalP"/>
    </source>
</evidence>
<name>A0ABW5Q847_9BACI</name>
<proteinExistence type="predicted"/>
<dbReference type="GO" id="GO:0016787">
    <property type="term" value="F:hydrolase activity"/>
    <property type="evidence" value="ECO:0007669"/>
    <property type="project" value="UniProtKB-KW"/>
</dbReference>
<dbReference type="InterPro" id="IPR053145">
    <property type="entry name" value="AB_hydrolase_Est10"/>
</dbReference>
<organism evidence="2 3">
    <name type="scientific">Piscibacillus salipiscarius</name>
    <dbReference type="NCBI Taxonomy" id="299480"/>
    <lineage>
        <taxon>Bacteria</taxon>
        <taxon>Bacillati</taxon>
        <taxon>Bacillota</taxon>
        <taxon>Bacilli</taxon>
        <taxon>Bacillales</taxon>
        <taxon>Bacillaceae</taxon>
        <taxon>Piscibacillus</taxon>
    </lineage>
</organism>
<dbReference type="SUPFAM" id="SSF53474">
    <property type="entry name" value="alpha/beta-Hydrolases"/>
    <property type="match status" value="1"/>
</dbReference>